<protein>
    <recommendedName>
        <fullName evidence="7">Flagellar biosynthesis protein FlhA</fullName>
    </recommendedName>
</protein>
<feature type="transmembrane region" description="Helical" evidence="7">
    <location>
        <begin position="93"/>
        <end position="119"/>
    </location>
</feature>
<keyword evidence="9" id="KW-0282">Flagellum</keyword>
<dbReference type="Gene3D" id="3.40.50.12790">
    <property type="entry name" value="FHIPEP family, domain 4"/>
    <property type="match status" value="1"/>
</dbReference>
<keyword evidence="4 7" id="KW-0812">Transmembrane</keyword>
<evidence type="ECO:0000256" key="6">
    <source>
        <dbReference type="ARBA" id="ARBA00023136"/>
    </source>
</evidence>
<dbReference type="EMBL" id="VNJI01000007">
    <property type="protein sequence ID" value="TVY10641.1"/>
    <property type="molecule type" value="Genomic_DNA"/>
</dbReference>
<name>A0A559KET8_9BACL</name>
<evidence type="ECO:0000256" key="4">
    <source>
        <dbReference type="ARBA" id="ARBA00022692"/>
    </source>
</evidence>
<dbReference type="PROSITE" id="PS00994">
    <property type="entry name" value="FHIPEP"/>
    <property type="match status" value="1"/>
</dbReference>
<evidence type="ECO:0000313" key="10">
    <source>
        <dbReference type="Proteomes" id="UP000317036"/>
    </source>
</evidence>
<feature type="transmembrane region" description="Helical" evidence="7">
    <location>
        <begin position="230"/>
        <end position="251"/>
    </location>
</feature>
<organism evidence="9 10">
    <name type="scientific">Paenibacillus cremeus</name>
    <dbReference type="NCBI Taxonomy" id="2163881"/>
    <lineage>
        <taxon>Bacteria</taxon>
        <taxon>Bacillati</taxon>
        <taxon>Bacillota</taxon>
        <taxon>Bacilli</taxon>
        <taxon>Bacillales</taxon>
        <taxon>Paenibacillaceae</taxon>
        <taxon>Paenibacillus</taxon>
    </lineage>
</organism>
<keyword evidence="10" id="KW-1185">Reference proteome</keyword>
<dbReference type="Gene3D" id="1.10.8.540">
    <property type="entry name" value="FHIPEP family, domain 3"/>
    <property type="match status" value="1"/>
</dbReference>
<dbReference type="OrthoDB" id="9759185at2"/>
<keyword evidence="7" id="KW-1005">Bacterial flagellum biogenesis</keyword>
<proteinExistence type="inferred from homology"/>
<comment type="caution">
    <text evidence="9">The sequence shown here is derived from an EMBL/GenBank/DDBJ whole genome shotgun (WGS) entry which is preliminary data.</text>
</comment>
<evidence type="ECO:0000256" key="2">
    <source>
        <dbReference type="ARBA" id="ARBA00008835"/>
    </source>
</evidence>
<dbReference type="InterPro" id="IPR001712">
    <property type="entry name" value="T3SS_FHIPEP"/>
</dbReference>
<gene>
    <name evidence="7 9" type="primary">flhA</name>
    <name evidence="9" type="ORF">FPZ49_07865</name>
</gene>
<evidence type="ECO:0000256" key="3">
    <source>
        <dbReference type="ARBA" id="ARBA00022475"/>
    </source>
</evidence>
<reference evidence="9 10" key="1">
    <citation type="submission" date="2019-07" db="EMBL/GenBank/DDBJ databases">
        <authorList>
            <person name="Kim J."/>
        </authorList>
    </citation>
    <scope>NUCLEOTIDE SEQUENCE [LARGE SCALE GENOMIC DNA]</scope>
    <source>
        <strain evidence="9 10">JC52</strain>
    </source>
</reference>
<dbReference type="InterPro" id="IPR042193">
    <property type="entry name" value="FHIPEP_3"/>
</dbReference>
<keyword evidence="7" id="KW-0813">Transport</keyword>
<dbReference type="NCBIfam" id="TIGR01398">
    <property type="entry name" value="FlhA"/>
    <property type="match status" value="1"/>
</dbReference>
<feature type="transmembrane region" description="Helical" evidence="7">
    <location>
        <begin position="6"/>
        <end position="23"/>
    </location>
</feature>
<keyword evidence="7" id="KW-0653">Protein transport</keyword>
<feature type="transmembrane region" description="Helical" evidence="7">
    <location>
        <begin position="188"/>
        <end position="209"/>
    </location>
</feature>
<dbReference type="PANTHER" id="PTHR30161">
    <property type="entry name" value="FLAGELLAR EXPORT PROTEIN, MEMBRANE FLHA SUBUNIT-RELATED"/>
    <property type="match status" value="1"/>
</dbReference>
<dbReference type="RefSeq" id="WP_144845256.1">
    <property type="nucleotide sequence ID" value="NZ_VNJI01000007.1"/>
</dbReference>
<dbReference type="InterPro" id="IPR042194">
    <property type="entry name" value="FHIPEP_1"/>
</dbReference>
<evidence type="ECO:0000256" key="8">
    <source>
        <dbReference type="SAM" id="Coils"/>
    </source>
</evidence>
<dbReference type="PRINTS" id="PR00949">
    <property type="entry name" value="TYPE3IMAPROT"/>
</dbReference>
<feature type="transmembrane region" description="Helical" evidence="7">
    <location>
        <begin position="53"/>
        <end position="72"/>
    </location>
</feature>
<evidence type="ECO:0000256" key="7">
    <source>
        <dbReference type="RuleBase" id="RU364093"/>
    </source>
</evidence>
<feature type="transmembrane region" description="Helical" evidence="7">
    <location>
        <begin position="271"/>
        <end position="304"/>
    </location>
</feature>
<accession>A0A559KET8</accession>
<keyword evidence="3 7" id="KW-1003">Cell membrane</keyword>
<keyword evidence="5 7" id="KW-1133">Transmembrane helix</keyword>
<comment type="subcellular location">
    <subcellularLocation>
        <location evidence="1 7">Cell membrane</location>
        <topology evidence="1 7">Multi-pass membrane protein</topology>
    </subcellularLocation>
</comment>
<dbReference type="InterPro" id="IPR042196">
    <property type="entry name" value="FHIPEP_4"/>
</dbReference>
<dbReference type="Gene3D" id="3.40.30.60">
    <property type="entry name" value="FHIPEP family, domain 1"/>
    <property type="match status" value="1"/>
</dbReference>
<comment type="function">
    <text evidence="7">Required for formation of the rod structure of the flagellar apparatus. Together with FliI and FliH, may constitute the export apparatus of flagellin.</text>
</comment>
<dbReference type="GO" id="GO:0044780">
    <property type="term" value="P:bacterial-type flagellum assembly"/>
    <property type="evidence" value="ECO:0007669"/>
    <property type="project" value="InterPro"/>
</dbReference>
<keyword evidence="9" id="KW-0969">Cilium</keyword>
<keyword evidence="8" id="KW-0175">Coiled coil</keyword>
<dbReference type="InterPro" id="IPR025505">
    <property type="entry name" value="FHIPEP_CS"/>
</dbReference>
<dbReference type="InterPro" id="IPR006301">
    <property type="entry name" value="FlhA"/>
</dbReference>
<dbReference type="GO" id="GO:0009306">
    <property type="term" value="P:protein secretion"/>
    <property type="evidence" value="ECO:0007669"/>
    <property type="project" value="InterPro"/>
</dbReference>
<evidence type="ECO:0000313" key="9">
    <source>
        <dbReference type="EMBL" id="TVY10641.1"/>
    </source>
</evidence>
<feature type="transmembrane region" description="Helical" evidence="7">
    <location>
        <begin position="30"/>
        <end position="47"/>
    </location>
</feature>
<dbReference type="GO" id="GO:0005886">
    <property type="term" value="C:plasma membrane"/>
    <property type="evidence" value="ECO:0007669"/>
    <property type="project" value="UniProtKB-SubCell"/>
</dbReference>
<keyword evidence="6 7" id="KW-0472">Membrane</keyword>
<comment type="similarity">
    <text evidence="2 7">Belongs to the FHIPEP (flagella/HR/invasion proteins export pore) family.</text>
</comment>
<keyword evidence="9" id="KW-0966">Cell projection</keyword>
<evidence type="ECO:0000256" key="1">
    <source>
        <dbReference type="ARBA" id="ARBA00004651"/>
    </source>
</evidence>
<evidence type="ECO:0000256" key="5">
    <source>
        <dbReference type="ARBA" id="ARBA00022989"/>
    </source>
</evidence>
<dbReference type="PANTHER" id="PTHR30161:SF1">
    <property type="entry name" value="FLAGELLAR BIOSYNTHESIS PROTEIN FLHA-RELATED"/>
    <property type="match status" value="1"/>
</dbReference>
<feature type="coiled-coil region" evidence="8">
    <location>
        <begin position="303"/>
        <end position="330"/>
    </location>
</feature>
<dbReference type="Pfam" id="PF00771">
    <property type="entry name" value="FHIPEP"/>
    <property type="match status" value="1"/>
</dbReference>
<dbReference type="PIRSF" id="PIRSF005419">
    <property type="entry name" value="FlhA"/>
    <property type="match status" value="1"/>
</dbReference>
<keyword evidence="7" id="KW-1006">Bacterial flagellum protein export</keyword>
<dbReference type="AlphaFoldDB" id="A0A559KET8"/>
<sequence>MKPRDLVVLIGVIGIVLMMVVPLPIWLLDVLLIINISIALMIILIGMNTQDALQFSIFPSLLLITTLFRLALNVSTTRNILANADAGNVVKTFGSFVAQGNIVVGFVVFIILVLVQFIVITKGSERVAEVAARFTLDAMPGKQMSIDADLNAGLINEHQAKERREKISKEADFYGAMDGASKFVKGDAIAGIIMLLINILGGLVIGMAMKGMSITEAGKLYSILTIGDGLVSQIPALLISTAAGIIVTRAASDGNLASDLTKQIFSYPKLLYIVAGTIAALGIFTPIHMITTFPIAGLLVFASIKMQQNLARKQEQEVQLEEEQQIEEVRSPESVISLLQVDPIEFEFGYGLIPLADTQQGGDLLDRIILIRRQCALELGIVVPVIRIRDNIQLRPNEYVIKIKGNTVARGDLLLNHYLAMSPGFDDDSVTGIDTLEPAFGLPALWIDEATKERAELSGYTVVDPPSVVATHLTEVIKKHAHELLGRQETRALIENVKESYPALVDDLIPNTLNTGDVQKVLIKLLREKISVRDLVTILETLADYGSYTKDPEILTEYVRQALSRQITQQFTTSGDTLKVITVGPMLEKKIAESVQQSDQGSYVALDPTTSQVIFSRIGEQVTKLIQSGQQPVVLTSPTIRMYLRQLLERTMQDIPVLSYSELEPSVEIQSMGVVNL</sequence>
<dbReference type="Proteomes" id="UP000317036">
    <property type="component" value="Unassembled WGS sequence"/>
</dbReference>